<dbReference type="GO" id="GO:0006412">
    <property type="term" value="P:translation"/>
    <property type="evidence" value="ECO:0007669"/>
    <property type="project" value="InterPro"/>
</dbReference>
<comment type="caution">
    <text evidence="10">The sequence shown here is derived from an EMBL/GenBank/DDBJ whole genome shotgun (WGS) entry which is preliminary data.</text>
</comment>
<evidence type="ECO:0000256" key="2">
    <source>
        <dbReference type="ARBA" id="ARBA00008373"/>
    </source>
</evidence>
<evidence type="ECO:0000259" key="9">
    <source>
        <dbReference type="PROSITE" id="PS50053"/>
    </source>
</evidence>
<dbReference type="Proteomes" id="UP000179179">
    <property type="component" value="Unassembled WGS sequence"/>
</dbReference>
<comment type="subcellular location">
    <subcellularLocation>
        <location evidence="1">Cytoplasm</location>
    </subcellularLocation>
</comment>
<dbReference type="CDD" id="cd01803">
    <property type="entry name" value="Ubl_ubiquitin"/>
    <property type="match status" value="1"/>
</dbReference>
<comment type="similarity">
    <text evidence="2">In the N-terminal section; belongs to the ubiquitin family.</text>
</comment>
<dbReference type="Pfam" id="PF00240">
    <property type="entry name" value="ubiquitin"/>
    <property type="match status" value="1"/>
</dbReference>
<protein>
    <submittedName>
        <fullName evidence="10">Ubiquitin-40S ribosomal protein S31 fusion protein</fullName>
    </submittedName>
</protein>
<dbReference type="Pfam" id="PF01599">
    <property type="entry name" value="Ribosomal_S27"/>
    <property type="match status" value="1"/>
</dbReference>
<comment type="similarity">
    <text evidence="3">In the C-terminal section; belongs to the eukaryotic ribosomal protein eS31 family.</text>
</comment>
<dbReference type="Gene3D" id="6.20.50.150">
    <property type="match status" value="1"/>
</dbReference>
<evidence type="ECO:0000256" key="4">
    <source>
        <dbReference type="ARBA" id="ARBA00022490"/>
    </source>
</evidence>
<dbReference type="RefSeq" id="XP_022385094.1">
    <property type="nucleotide sequence ID" value="XM_022537195.1"/>
</dbReference>
<dbReference type="GO" id="GO:0005737">
    <property type="term" value="C:cytoplasm"/>
    <property type="evidence" value="ECO:0007669"/>
    <property type="project" value="UniProtKB-SubCell"/>
</dbReference>
<dbReference type="GO" id="GO:1990904">
    <property type="term" value="C:ribonucleoprotein complex"/>
    <property type="evidence" value="ECO:0007669"/>
    <property type="project" value="UniProtKB-KW"/>
</dbReference>
<dbReference type="EMBL" id="LYCR01000113">
    <property type="protein sequence ID" value="OGM41377.1"/>
    <property type="molecule type" value="Genomic_DNA"/>
</dbReference>
<dbReference type="GO" id="GO:0003735">
    <property type="term" value="F:structural constituent of ribosome"/>
    <property type="evidence" value="ECO:0007669"/>
    <property type="project" value="InterPro"/>
</dbReference>
<organism evidence="10 11">
    <name type="scientific">Aspergillus bombycis</name>
    <dbReference type="NCBI Taxonomy" id="109264"/>
    <lineage>
        <taxon>Eukaryota</taxon>
        <taxon>Fungi</taxon>
        <taxon>Dikarya</taxon>
        <taxon>Ascomycota</taxon>
        <taxon>Pezizomycotina</taxon>
        <taxon>Eurotiomycetes</taxon>
        <taxon>Eurotiomycetidae</taxon>
        <taxon>Eurotiales</taxon>
        <taxon>Aspergillaceae</taxon>
        <taxon>Aspergillus</taxon>
    </lineage>
</organism>
<evidence type="ECO:0000313" key="11">
    <source>
        <dbReference type="Proteomes" id="UP000179179"/>
    </source>
</evidence>
<dbReference type="SMART" id="SM01402">
    <property type="entry name" value="Ribosomal_S27"/>
    <property type="match status" value="1"/>
</dbReference>
<dbReference type="InterPro" id="IPR019954">
    <property type="entry name" value="Ubiquitin_CS"/>
</dbReference>
<keyword evidence="5" id="KW-1017">Isopeptide bond</keyword>
<reference evidence="10 11" key="1">
    <citation type="journal article" date="2016" name="Genome Biol. Evol.">
        <title>Draft genome sequence of an aflatoxigenic Aspergillus species, A. bombycis.</title>
        <authorList>
            <person name="Moore G.G."/>
            <person name="Mack B.M."/>
            <person name="Beltz S.B."/>
            <person name="Gilbert M.K."/>
        </authorList>
    </citation>
    <scope>NUCLEOTIDE SEQUENCE [LARGE SCALE GENOMIC DNA]</scope>
    <source>
        <strain evidence="11">NRRL 26010</strain>
    </source>
</reference>
<keyword evidence="11" id="KW-1185">Reference proteome</keyword>
<evidence type="ECO:0000256" key="1">
    <source>
        <dbReference type="ARBA" id="ARBA00004496"/>
    </source>
</evidence>
<dbReference type="SUPFAM" id="SSF54236">
    <property type="entry name" value="Ubiquitin-like"/>
    <property type="match status" value="1"/>
</dbReference>
<dbReference type="Gene3D" id="3.10.20.90">
    <property type="entry name" value="Phosphatidylinositol 3-kinase Catalytic Subunit, Chain A, domain 1"/>
    <property type="match status" value="1"/>
</dbReference>
<dbReference type="PROSITE" id="PS50053">
    <property type="entry name" value="UBIQUITIN_2"/>
    <property type="match status" value="1"/>
</dbReference>
<dbReference type="GO" id="GO:0031386">
    <property type="term" value="F:protein tag activity"/>
    <property type="evidence" value="ECO:0007669"/>
    <property type="project" value="UniProtKB-ARBA"/>
</dbReference>
<proteinExistence type="inferred from homology"/>
<dbReference type="InterPro" id="IPR000626">
    <property type="entry name" value="Ubiquitin-like_dom"/>
</dbReference>
<dbReference type="PANTHER" id="PTHR10666">
    <property type="entry name" value="UBIQUITIN"/>
    <property type="match status" value="1"/>
</dbReference>
<dbReference type="InterPro" id="IPR038582">
    <property type="entry name" value="Ribosomal_eS31_euk-type_sf"/>
</dbReference>
<evidence type="ECO:0000256" key="3">
    <source>
        <dbReference type="ARBA" id="ARBA00009891"/>
    </source>
</evidence>
<keyword evidence="7 10" id="KW-0689">Ribosomal protein</keyword>
<dbReference type="GO" id="GO:0005840">
    <property type="term" value="C:ribosome"/>
    <property type="evidence" value="ECO:0007669"/>
    <property type="project" value="UniProtKB-KW"/>
</dbReference>
<dbReference type="GeneID" id="34453457"/>
<evidence type="ECO:0000256" key="7">
    <source>
        <dbReference type="ARBA" id="ARBA00022980"/>
    </source>
</evidence>
<dbReference type="FunFam" id="3.10.20.90:FF:000008">
    <property type="entry name" value="Ubiquitin-40S ribosomal protein S27a"/>
    <property type="match status" value="1"/>
</dbReference>
<evidence type="ECO:0000256" key="8">
    <source>
        <dbReference type="ARBA" id="ARBA00023274"/>
    </source>
</evidence>
<evidence type="ECO:0000256" key="5">
    <source>
        <dbReference type="ARBA" id="ARBA00022499"/>
    </source>
</evidence>
<dbReference type="PROSITE" id="PS00299">
    <property type="entry name" value="UBIQUITIN_1"/>
    <property type="match status" value="1"/>
</dbReference>
<evidence type="ECO:0000256" key="6">
    <source>
        <dbReference type="ARBA" id="ARBA00022833"/>
    </source>
</evidence>
<dbReference type="PRINTS" id="PR00348">
    <property type="entry name" value="UBIQUITIN"/>
</dbReference>
<gene>
    <name evidence="10" type="ORF">ABOM_010067</name>
</gene>
<accession>A0A1F7ZPL7</accession>
<dbReference type="InterPro" id="IPR029071">
    <property type="entry name" value="Ubiquitin-like_domsf"/>
</dbReference>
<dbReference type="InterPro" id="IPR002906">
    <property type="entry name" value="Ribosomal_eS31"/>
</dbReference>
<keyword evidence="8" id="KW-0687">Ribonucleoprotein</keyword>
<dbReference type="OrthoDB" id="428577at2759"/>
<dbReference type="SUPFAM" id="SSF57829">
    <property type="entry name" value="Zn-binding ribosomal proteins"/>
    <property type="match status" value="1"/>
</dbReference>
<feature type="domain" description="Ubiquitin-like" evidence="9">
    <location>
        <begin position="64"/>
        <end position="139"/>
    </location>
</feature>
<dbReference type="STRING" id="109264.A0A1F7ZPL7"/>
<evidence type="ECO:0000313" key="10">
    <source>
        <dbReference type="EMBL" id="OGM41377.1"/>
    </source>
</evidence>
<dbReference type="InterPro" id="IPR050158">
    <property type="entry name" value="Ubiquitin_ubiquitin-like"/>
</dbReference>
<dbReference type="InterPro" id="IPR011332">
    <property type="entry name" value="Ribosomal_zn-bd"/>
</dbReference>
<name>A0A1F7ZPL7_9EURO</name>
<dbReference type="SMART" id="SM00213">
    <property type="entry name" value="UBQ"/>
    <property type="match status" value="1"/>
</dbReference>
<keyword evidence="4" id="KW-0963">Cytoplasm</keyword>
<dbReference type="InterPro" id="IPR019956">
    <property type="entry name" value="Ubiquitin_dom"/>
</dbReference>
<keyword evidence="6" id="KW-0862">Zinc</keyword>
<dbReference type="AlphaFoldDB" id="A0A1F7ZPL7"/>
<sequence>MAQLAQQRTRVEASGKPAPLAWGRPFALLSGSPALRLGSSTENIERKSGPNAIKAAIRQAFIKMQIFVKTLTGKTITLEVESSDTIDNVKSKIQDKEGIPPDQQRLIFAGKQLEDGRTLSDYNIQKESTLHLVLRLRGGGKKRKKKVYTTPKKIKHKRKKTKLAVLKYYKVDGDGKIERLRRECPAPECGAGVFMAAMHNRQYCGKCHLTYVFDESK</sequence>